<protein>
    <submittedName>
        <fullName evidence="2">NAD(P)/FAD-dependent oxidoreductase</fullName>
    </submittedName>
</protein>
<accession>A0ABX8B0R6</accession>
<dbReference type="Pfam" id="PF01494">
    <property type="entry name" value="FAD_binding_3"/>
    <property type="match status" value="1"/>
</dbReference>
<dbReference type="Gene3D" id="3.50.50.60">
    <property type="entry name" value="FAD/NAD(P)-binding domain"/>
    <property type="match status" value="1"/>
</dbReference>
<dbReference type="Proteomes" id="UP000677668">
    <property type="component" value="Chromosome 1"/>
</dbReference>
<evidence type="ECO:0000313" key="2">
    <source>
        <dbReference type="EMBL" id="QUV94187.1"/>
    </source>
</evidence>
<dbReference type="RefSeq" id="WP_211422498.1">
    <property type="nucleotide sequence ID" value="NZ_CP072642.1"/>
</dbReference>
<keyword evidence="3" id="KW-1185">Reference proteome</keyword>
<dbReference type="SUPFAM" id="SSF51905">
    <property type="entry name" value="FAD/NAD(P)-binding domain"/>
    <property type="match status" value="1"/>
</dbReference>
<dbReference type="InterPro" id="IPR050407">
    <property type="entry name" value="Geranylgeranyl_reductase"/>
</dbReference>
<gene>
    <name evidence="2" type="ORF">J8C05_01650</name>
</gene>
<reference evidence="2 3" key="1">
    <citation type="submission" date="2021-03" db="EMBL/GenBank/DDBJ databases">
        <title>Genomic and phenotypic characterization of Chloracidobacterium isolates provides evidence for multiple species.</title>
        <authorList>
            <person name="Saini M.K."/>
            <person name="Costas A.M.G."/>
            <person name="Tank M."/>
            <person name="Bryant D.A."/>
        </authorList>
    </citation>
    <scope>NUCLEOTIDE SEQUENCE [LARGE SCALE GENOMIC DNA]</scope>
    <source>
        <strain evidence="2 3">N</strain>
    </source>
</reference>
<evidence type="ECO:0000313" key="3">
    <source>
        <dbReference type="Proteomes" id="UP000677668"/>
    </source>
</evidence>
<dbReference type="PRINTS" id="PR00420">
    <property type="entry name" value="RNGMNOXGNASE"/>
</dbReference>
<organism evidence="2 3">
    <name type="scientific">Chloracidobacterium sp. N</name>
    <dbReference type="NCBI Taxonomy" id="2821540"/>
    <lineage>
        <taxon>Bacteria</taxon>
        <taxon>Pseudomonadati</taxon>
        <taxon>Acidobacteriota</taxon>
        <taxon>Terriglobia</taxon>
        <taxon>Terriglobales</taxon>
        <taxon>Acidobacteriaceae</taxon>
        <taxon>Chloracidobacterium</taxon>
        <taxon>Chloracidobacterium aggregatum</taxon>
    </lineage>
</organism>
<evidence type="ECO:0000259" key="1">
    <source>
        <dbReference type="Pfam" id="PF01494"/>
    </source>
</evidence>
<proteinExistence type="predicted"/>
<feature type="domain" description="FAD-binding" evidence="1">
    <location>
        <begin position="3"/>
        <end position="298"/>
    </location>
</feature>
<dbReference type="InterPro" id="IPR002938">
    <property type="entry name" value="FAD-bd"/>
</dbReference>
<dbReference type="InterPro" id="IPR036188">
    <property type="entry name" value="FAD/NAD-bd_sf"/>
</dbReference>
<name>A0ABX8B0R6_9BACT</name>
<dbReference type="PANTHER" id="PTHR42685:SF22">
    <property type="entry name" value="CONDITIONED MEDIUM FACTOR RECEPTOR 1"/>
    <property type="match status" value="1"/>
</dbReference>
<dbReference type="PANTHER" id="PTHR42685">
    <property type="entry name" value="GERANYLGERANYL DIPHOSPHATE REDUCTASE"/>
    <property type="match status" value="1"/>
</dbReference>
<dbReference type="EMBL" id="CP072642">
    <property type="protein sequence ID" value="QUV94187.1"/>
    <property type="molecule type" value="Genomic_DNA"/>
</dbReference>
<sequence length="397" mass="43823">MTCNVAIVGAGPAGSMLAHRLVQAGARVRLYDAHGGPWEKPCGGGLTAKALRQFGFLAGQADRFPRQDIQEIEIISAGGRSVTFPLGDAPFQIFSRRNLNGLLLARATEAGADFIPLRVTNLRREVRTWQVAAGRDRWKADFVVGADGCTSFVRRALGRRLPDADQAMCCGYYVPATGVPRAVVAFPRHFTGYVWAFPRPDHISYGIINQCGEYPLPKLWEELDAFVRWHRQGELPRERVRYAARVPMLRRASWKTNRVVGDGWALVGDAAGFVDPITGEGIFYALHSAELLGQSLIAGEAMSYEQRWRKAFEADLTEASRRLPKFYRGSMLGASVIDRVLQLSTLHGGVVSIMQQALAGDVDYVTLKGRVLRSFVAPSAWRAPKLTLHTVDYPRAA</sequence>